<name>K0K2M0_SACES</name>
<reference evidence="7 8" key="1">
    <citation type="journal article" date="2012" name="BMC Genomics">
        <title>Complete genome sequence of Saccharothrix espanaensis DSM 44229T and comparison to the other completely sequenced Pseudonocardiaceae.</title>
        <authorList>
            <person name="Strobel T."/>
            <person name="Al-Dilaimi A."/>
            <person name="Blom J."/>
            <person name="Gessner A."/>
            <person name="Kalinowski J."/>
            <person name="Luzhetska M."/>
            <person name="Puhler A."/>
            <person name="Szczepanowski R."/>
            <person name="Bechthold A."/>
            <person name="Ruckert C."/>
        </authorList>
    </citation>
    <scope>NUCLEOTIDE SEQUENCE [LARGE SCALE GENOMIC DNA]</scope>
    <source>
        <strain evidence="8">ATCC 51144 / DSM 44229 / JCM 9112 / NBRC 15066 / NRRL 15764</strain>
    </source>
</reference>
<dbReference type="Gene3D" id="3.40.1010.10">
    <property type="entry name" value="Cobalt-precorrin-4 Transmethylase, Domain 1"/>
    <property type="match status" value="1"/>
</dbReference>
<dbReference type="InterPro" id="IPR014777">
    <property type="entry name" value="4pyrrole_Mease_sub1"/>
</dbReference>
<dbReference type="PANTHER" id="PTHR43467">
    <property type="entry name" value="COBALT-PRECORRIN-2 C(20)-METHYLTRANSFERASE"/>
    <property type="match status" value="1"/>
</dbReference>
<dbReference type="Gene3D" id="3.30.950.10">
    <property type="entry name" value="Methyltransferase, Cobalt-precorrin-4 Transmethylase, Domain 2"/>
    <property type="match status" value="1"/>
</dbReference>
<evidence type="ECO:0000313" key="8">
    <source>
        <dbReference type="Proteomes" id="UP000006281"/>
    </source>
</evidence>
<dbReference type="HOGENOM" id="CLU_098653_0_0_11"/>
<keyword evidence="5" id="KW-0949">S-adenosyl-L-methionine</keyword>
<proteinExistence type="predicted"/>
<dbReference type="EMBL" id="HE804045">
    <property type="protein sequence ID" value="CCH30813.1"/>
    <property type="molecule type" value="Genomic_DNA"/>
</dbReference>
<dbReference type="InterPro" id="IPR035996">
    <property type="entry name" value="4pyrrol_Methylase_sf"/>
</dbReference>
<dbReference type="OrthoDB" id="9787471at2"/>
<dbReference type="BioCyc" id="SESP1179773:BN6_RS17035-MONOMER"/>
<evidence type="ECO:0000256" key="5">
    <source>
        <dbReference type="ARBA" id="ARBA00022691"/>
    </source>
</evidence>
<dbReference type="InterPro" id="IPR000878">
    <property type="entry name" value="4pyrrol_Mease"/>
</dbReference>
<keyword evidence="3 7" id="KW-0489">Methyltransferase</keyword>
<dbReference type="AlphaFoldDB" id="K0K2M0"/>
<dbReference type="GO" id="GO:0043819">
    <property type="term" value="F:precorrin-6A synthase (deacetylating) activity"/>
    <property type="evidence" value="ECO:0007669"/>
    <property type="project" value="UniProtKB-EC"/>
</dbReference>
<dbReference type="SUPFAM" id="SSF53790">
    <property type="entry name" value="Tetrapyrrole methylase"/>
    <property type="match status" value="1"/>
</dbReference>
<dbReference type="EC" id="2.1.1.152" evidence="7"/>
<feature type="domain" description="Tetrapyrrole methylase" evidence="6">
    <location>
        <begin position="3"/>
        <end position="225"/>
    </location>
</feature>
<dbReference type="PANTHER" id="PTHR43467:SF1">
    <property type="entry name" value="PRECORRIN-6A SYNTHASE [DEACETYLATING]"/>
    <property type="match status" value="1"/>
</dbReference>
<dbReference type="NCBIfam" id="TIGR02434">
    <property type="entry name" value="CobF"/>
    <property type="match status" value="1"/>
</dbReference>
<evidence type="ECO:0000256" key="4">
    <source>
        <dbReference type="ARBA" id="ARBA00022679"/>
    </source>
</evidence>
<gene>
    <name evidence="7" type="primary">cobF</name>
    <name evidence="7" type="ordered locus">BN6_35150</name>
</gene>
<accession>K0K2M0</accession>
<evidence type="ECO:0000256" key="2">
    <source>
        <dbReference type="ARBA" id="ARBA00022573"/>
    </source>
</evidence>
<protein>
    <submittedName>
        <fullName evidence="7">Precorrin-6A synthase [deacetylating]</fullName>
        <ecNumber evidence="7">2.1.1.152</ecNumber>
    </submittedName>
</protein>
<dbReference type="GO" id="GO:0009236">
    <property type="term" value="P:cobalamin biosynthetic process"/>
    <property type="evidence" value="ECO:0007669"/>
    <property type="project" value="UniProtKB-KW"/>
</dbReference>
<dbReference type="InterPro" id="IPR012797">
    <property type="entry name" value="CobF"/>
</dbReference>
<dbReference type="KEGG" id="sesp:BN6_35150"/>
<organism evidence="7 8">
    <name type="scientific">Saccharothrix espanaensis (strain ATCC 51144 / DSM 44229 / JCM 9112 / NBRC 15066 / NRRL 15764)</name>
    <dbReference type="NCBI Taxonomy" id="1179773"/>
    <lineage>
        <taxon>Bacteria</taxon>
        <taxon>Bacillati</taxon>
        <taxon>Actinomycetota</taxon>
        <taxon>Actinomycetes</taxon>
        <taxon>Pseudonocardiales</taxon>
        <taxon>Pseudonocardiaceae</taxon>
        <taxon>Saccharothrix</taxon>
    </lineage>
</organism>
<evidence type="ECO:0000256" key="1">
    <source>
        <dbReference type="ARBA" id="ARBA00004953"/>
    </source>
</evidence>
<evidence type="ECO:0000313" key="7">
    <source>
        <dbReference type="EMBL" id="CCH30813.1"/>
    </source>
</evidence>
<comment type="pathway">
    <text evidence="1">Cofactor biosynthesis; adenosylcobalamin biosynthesis.</text>
</comment>
<dbReference type="STRING" id="1179773.BN6_35150"/>
<keyword evidence="8" id="KW-1185">Reference proteome</keyword>
<dbReference type="Proteomes" id="UP000006281">
    <property type="component" value="Chromosome"/>
</dbReference>
<dbReference type="eggNOG" id="COG2243">
    <property type="taxonomic scope" value="Bacteria"/>
</dbReference>
<sequence>MRTIHLIGIGAGDPEHITVQAVNRLNEVDVFFLLDKGDAKKDLVDARLAILERYVAQPRYRVVRAVDADRDRTPANYRETVAEWHGRRADLYEGLFRDELRDGQVGAVLCWGDPTLYDNTIAVIEDVRRRGHVEFDYTVVPGVSSVSALVAAHRISLNQIGAPVLVTTGRRLAADGFPDDVDDVVVMLDAHCAFTGLDDPDLDLYWGAYLGTPDELIAAGPLTEVAKTIPPLREQARERKGWIMDTYLLRRRKR</sequence>
<keyword evidence="4 7" id="KW-0808">Transferase</keyword>
<dbReference type="GO" id="GO:0032259">
    <property type="term" value="P:methylation"/>
    <property type="evidence" value="ECO:0007669"/>
    <property type="project" value="UniProtKB-KW"/>
</dbReference>
<dbReference type="PATRIC" id="fig|1179773.3.peg.3518"/>
<dbReference type="RefSeq" id="WP_015100925.1">
    <property type="nucleotide sequence ID" value="NC_019673.1"/>
</dbReference>
<keyword evidence="2" id="KW-0169">Cobalamin biosynthesis</keyword>
<dbReference type="CDD" id="cd11643">
    <property type="entry name" value="Precorrin-6A-synthase"/>
    <property type="match status" value="1"/>
</dbReference>
<dbReference type="PIRSF" id="PIRSF036525">
    <property type="entry name" value="CobF"/>
    <property type="match status" value="1"/>
</dbReference>
<dbReference type="InterPro" id="IPR014776">
    <property type="entry name" value="4pyrrole_Mease_sub2"/>
</dbReference>
<dbReference type="Pfam" id="PF00590">
    <property type="entry name" value="TP_methylase"/>
    <property type="match status" value="1"/>
</dbReference>
<evidence type="ECO:0000256" key="3">
    <source>
        <dbReference type="ARBA" id="ARBA00022603"/>
    </source>
</evidence>
<evidence type="ECO:0000259" key="6">
    <source>
        <dbReference type="Pfam" id="PF00590"/>
    </source>
</evidence>